<dbReference type="PANTHER" id="PTHR12705">
    <property type="entry name" value="ORIGIN RECOGNITION COMPLEX SUBUNIT 5"/>
    <property type="match status" value="1"/>
</dbReference>
<dbReference type="Pfam" id="PF14630">
    <property type="entry name" value="ORC5_C"/>
    <property type="match status" value="1"/>
</dbReference>
<name>A0A8X6HHW2_TRICU</name>
<dbReference type="OrthoDB" id="365981at2759"/>
<dbReference type="SUPFAM" id="SSF52540">
    <property type="entry name" value="P-loop containing nucleoside triphosphate hydrolases"/>
    <property type="match status" value="1"/>
</dbReference>
<evidence type="ECO:0000256" key="3">
    <source>
        <dbReference type="ARBA" id="ARBA00023242"/>
    </source>
</evidence>
<keyword evidence="2" id="KW-0235">DNA replication</keyword>
<feature type="domain" description="ORC5 lid" evidence="5">
    <location>
        <begin position="180"/>
        <end position="246"/>
    </location>
</feature>
<comment type="caution">
    <text evidence="6">The sequence shown here is derived from an EMBL/GenBank/DDBJ whole genome shotgun (WGS) entry which is preliminary data.</text>
</comment>
<keyword evidence="3" id="KW-0539">Nucleus</keyword>
<dbReference type="Pfam" id="PF21639">
    <property type="entry name" value="ORC5_lid"/>
    <property type="match status" value="1"/>
</dbReference>
<gene>
    <name evidence="6" type="primary">Orc5</name>
    <name evidence="6" type="ORF">TNCT_60041</name>
</gene>
<evidence type="ECO:0000313" key="6">
    <source>
        <dbReference type="EMBL" id="GFQ86904.1"/>
    </source>
</evidence>
<protein>
    <submittedName>
        <fullName evidence="6">Origin recognition complex subunit 5</fullName>
    </submittedName>
</protein>
<dbReference type="EMBL" id="BMAO01013186">
    <property type="protein sequence ID" value="GFQ86904.1"/>
    <property type="molecule type" value="Genomic_DNA"/>
</dbReference>
<dbReference type="GO" id="GO:0003688">
    <property type="term" value="F:DNA replication origin binding"/>
    <property type="evidence" value="ECO:0007669"/>
    <property type="project" value="TreeGrafter"/>
</dbReference>
<dbReference type="InterPro" id="IPR048866">
    <property type="entry name" value="ORC5_lid"/>
</dbReference>
<reference evidence="6" key="1">
    <citation type="submission" date="2020-07" db="EMBL/GenBank/DDBJ databases">
        <title>Multicomponent nature underlies the extraordinary mechanical properties of spider dragline silk.</title>
        <authorList>
            <person name="Kono N."/>
            <person name="Nakamura H."/>
            <person name="Mori M."/>
            <person name="Yoshida Y."/>
            <person name="Ohtoshi R."/>
            <person name="Malay A.D."/>
            <person name="Moran D.A.P."/>
            <person name="Tomita M."/>
            <person name="Numata K."/>
            <person name="Arakawa K."/>
        </authorList>
    </citation>
    <scope>NUCLEOTIDE SEQUENCE</scope>
</reference>
<dbReference type="GO" id="GO:0005664">
    <property type="term" value="C:nuclear origin of replication recognition complex"/>
    <property type="evidence" value="ECO:0007669"/>
    <property type="project" value="TreeGrafter"/>
</dbReference>
<sequence>MQFVTRFMGPKSSFPYPSLFIYGHTTTGKTLVLSKLVRDLNVPYVWINCHEYYNSSSLFTNIVQALTTEDMNKKGISSTTEFVNFMKIKLRNSSETTYLIFDYAEVLRKDPFLLSVLSRLQLLTKVNVCSIFISELPWMQFKTHTCSFDPIVLHFQDYSKNEISDIMILDCPSEFTDVFYRSYVNVILKTFFIITTNLCELRHLAEINFEKYCEPLDEESDFELSSFKLWKNIEPTLKEAMNSVYLREISCSKWKAHCNSQNHDNSEKSKISLLASEKYSATRELPFYSKFLLLAAYFASYNAPKSDFKHFVKNQGKQSKKRISKKTEKNRHLLGPKPFTLDRLLSIFFSIVGEKVLPSALIFSQISSLVNMCLMSHVSADEQLDCPKYKCLAELDLVAKIGTYILSQPIGYIMKRSTRLPIQHMQQM</sequence>
<evidence type="ECO:0000259" key="5">
    <source>
        <dbReference type="Pfam" id="PF21639"/>
    </source>
</evidence>
<comment type="subcellular location">
    <subcellularLocation>
        <location evidence="1">Nucleus</location>
    </subcellularLocation>
</comment>
<feature type="domain" description="Origin recognition complex subunit 5 C-terminal" evidence="4">
    <location>
        <begin position="285"/>
        <end position="403"/>
    </location>
</feature>
<dbReference type="Proteomes" id="UP000887116">
    <property type="component" value="Unassembled WGS sequence"/>
</dbReference>
<dbReference type="AlphaFoldDB" id="A0A8X6HHW2"/>
<dbReference type="InterPro" id="IPR047088">
    <property type="entry name" value="ORC5_C"/>
</dbReference>
<evidence type="ECO:0000259" key="4">
    <source>
        <dbReference type="Pfam" id="PF14630"/>
    </source>
</evidence>
<dbReference type="InterPro" id="IPR027417">
    <property type="entry name" value="P-loop_NTPase"/>
</dbReference>
<evidence type="ECO:0000256" key="1">
    <source>
        <dbReference type="ARBA" id="ARBA00004123"/>
    </source>
</evidence>
<evidence type="ECO:0000256" key="2">
    <source>
        <dbReference type="ARBA" id="ARBA00022705"/>
    </source>
</evidence>
<organism evidence="6 7">
    <name type="scientific">Trichonephila clavata</name>
    <name type="common">Joro spider</name>
    <name type="synonym">Nephila clavata</name>
    <dbReference type="NCBI Taxonomy" id="2740835"/>
    <lineage>
        <taxon>Eukaryota</taxon>
        <taxon>Metazoa</taxon>
        <taxon>Ecdysozoa</taxon>
        <taxon>Arthropoda</taxon>
        <taxon>Chelicerata</taxon>
        <taxon>Arachnida</taxon>
        <taxon>Araneae</taxon>
        <taxon>Araneomorphae</taxon>
        <taxon>Entelegynae</taxon>
        <taxon>Araneoidea</taxon>
        <taxon>Nephilidae</taxon>
        <taxon>Trichonephila</taxon>
    </lineage>
</organism>
<dbReference type="InterPro" id="IPR020796">
    <property type="entry name" value="ORC5"/>
</dbReference>
<dbReference type="PANTHER" id="PTHR12705:SF0">
    <property type="entry name" value="ORIGIN RECOGNITION COMPLEX SUBUNIT 5"/>
    <property type="match status" value="1"/>
</dbReference>
<keyword evidence="7" id="KW-1185">Reference proteome</keyword>
<dbReference type="Gene3D" id="3.40.50.300">
    <property type="entry name" value="P-loop containing nucleotide triphosphate hydrolases"/>
    <property type="match status" value="1"/>
</dbReference>
<proteinExistence type="predicted"/>
<evidence type="ECO:0000313" key="7">
    <source>
        <dbReference type="Proteomes" id="UP000887116"/>
    </source>
</evidence>
<dbReference type="GO" id="GO:0006270">
    <property type="term" value="P:DNA replication initiation"/>
    <property type="evidence" value="ECO:0007669"/>
    <property type="project" value="TreeGrafter"/>
</dbReference>
<accession>A0A8X6HHW2</accession>